<gene>
    <name evidence="1" type="ORF">METZ01_LOCUS351543</name>
</gene>
<protein>
    <submittedName>
        <fullName evidence="1">Uncharacterized protein</fullName>
    </submittedName>
</protein>
<dbReference type="AlphaFoldDB" id="A0A382RLX6"/>
<name>A0A382RLX6_9ZZZZ</name>
<accession>A0A382RLX6</accession>
<proteinExistence type="predicted"/>
<sequence>MGVKFMKFKMMFKRDQFWIEAE</sequence>
<reference evidence="1" key="1">
    <citation type="submission" date="2018-05" db="EMBL/GenBank/DDBJ databases">
        <authorList>
            <person name="Lanie J.A."/>
            <person name="Ng W.-L."/>
            <person name="Kazmierczak K.M."/>
            <person name="Andrzejewski T.M."/>
            <person name="Davidsen T.M."/>
            <person name="Wayne K.J."/>
            <person name="Tettelin H."/>
            <person name="Glass J.I."/>
            <person name="Rusch D."/>
            <person name="Podicherti R."/>
            <person name="Tsui H.-C.T."/>
            <person name="Winkler M.E."/>
        </authorList>
    </citation>
    <scope>NUCLEOTIDE SEQUENCE</scope>
</reference>
<organism evidence="1">
    <name type="scientific">marine metagenome</name>
    <dbReference type="NCBI Taxonomy" id="408172"/>
    <lineage>
        <taxon>unclassified sequences</taxon>
        <taxon>metagenomes</taxon>
        <taxon>ecological metagenomes</taxon>
    </lineage>
</organism>
<dbReference type="EMBL" id="UINC01122711">
    <property type="protein sequence ID" value="SVC98689.1"/>
    <property type="molecule type" value="Genomic_DNA"/>
</dbReference>
<evidence type="ECO:0000313" key="1">
    <source>
        <dbReference type="EMBL" id="SVC98689.1"/>
    </source>
</evidence>